<proteinExistence type="predicted"/>
<dbReference type="EMBL" id="BAAAMU010000161">
    <property type="protein sequence ID" value="GAA1688717.1"/>
    <property type="molecule type" value="Genomic_DNA"/>
</dbReference>
<dbReference type="Proteomes" id="UP001500064">
    <property type="component" value="Unassembled WGS sequence"/>
</dbReference>
<evidence type="ECO:0008006" key="3">
    <source>
        <dbReference type="Google" id="ProtNLM"/>
    </source>
</evidence>
<dbReference type="Gene3D" id="3.10.180.10">
    <property type="entry name" value="2,3-Dihydroxybiphenyl 1,2-Dioxygenase, domain 1"/>
    <property type="match status" value="2"/>
</dbReference>
<comment type="caution">
    <text evidence="1">The sequence shown here is derived from an EMBL/GenBank/DDBJ whole genome shotgun (WGS) entry which is preliminary data.</text>
</comment>
<dbReference type="PANTHER" id="PTHR36503">
    <property type="entry name" value="BLR2520 PROTEIN"/>
    <property type="match status" value="1"/>
</dbReference>
<organism evidence="1 2">
    <name type="scientific">Nonomuraea maheshkhaliensis</name>
    <dbReference type="NCBI Taxonomy" id="419590"/>
    <lineage>
        <taxon>Bacteria</taxon>
        <taxon>Bacillati</taxon>
        <taxon>Actinomycetota</taxon>
        <taxon>Actinomycetes</taxon>
        <taxon>Streptosporangiales</taxon>
        <taxon>Streptosporangiaceae</taxon>
        <taxon>Nonomuraea</taxon>
    </lineage>
</organism>
<protein>
    <recommendedName>
        <fullName evidence="3">Glyoxalase</fullName>
    </recommendedName>
</protein>
<reference evidence="1 2" key="1">
    <citation type="journal article" date="2019" name="Int. J. Syst. Evol. Microbiol.">
        <title>The Global Catalogue of Microorganisms (GCM) 10K type strain sequencing project: providing services to taxonomists for standard genome sequencing and annotation.</title>
        <authorList>
            <consortium name="The Broad Institute Genomics Platform"/>
            <consortium name="The Broad Institute Genome Sequencing Center for Infectious Disease"/>
            <person name="Wu L."/>
            <person name="Ma J."/>
        </authorList>
    </citation>
    <scope>NUCLEOTIDE SEQUENCE [LARGE SCALE GENOMIC DNA]</scope>
    <source>
        <strain evidence="1 2">JCM 13929</strain>
    </source>
</reference>
<dbReference type="PANTHER" id="PTHR36503:SF1">
    <property type="entry name" value="BLR2520 PROTEIN"/>
    <property type="match status" value="1"/>
</dbReference>
<name>A0ABN2HIW2_9ACTN</name>
<sequence length="208" mass="21479">MTTMFASVTLETPDPASADAFYAAFGLSPYVSVRASDAPAAGFRGFALSLVVSQPGDVDALVGVALDAGATTLKPATKGFWGYGAVVRAPDGTICKIATSKKKDSGPVTRRIDQVALLLGVADVKASKRFYVDRGLAVARSFGGKYVEFDTPSSAVTLALYPRRALAKDTGMPQEEGTGSHGIVMGGAAGPFTDPDGFVWEAEAAHAL</sequence>
<evidence type="ECO:0000313" key="2">
    <source>
        <dbReference type="Proteomes" id="UP001500064"/>
    </source>
</evidence>
<dbReference type="InterPro" id="IPR029068">
    <property type="entry name" value="Glyas_Bleomycin-R_OHBP_Dase"/>
</dbReference>
<dbReference type="RefSeq" id="WP_346114393.1">
    <property type="nucleotide sequence ID" value="NZ_BAAAMU010000161.1"/>
</dbReference>
<accession>A0ABN2HIW2</accession>
<keyword evidence="2" id="KW-1185">Reference proteome</keyword>
<evidence type="ECO:0000313" key="1">
    <source>
        <dbReference type="EMBL" id="GAA1688717.1"/>
    </source>
</evidence>
<dbReference type="SUPFAM" id="SSF54593">
    <property type="entry name" value="Glyoxalase/Bleomycin resistance protein/Dihydroxybiphenyl dioxygenase"/>
    <property type="match status" value="2"/>
</dbReference>
<gene>
    <name evidence="1" type="ORF">GCM10009733_101580</name>
</gene>